<proteinExistence type="predicted"/>
<keyword evidence="4" id="KW-1185">Reference proteome</keyword>
<dbReference type="Gene3D" id="3.40.190.10">
    <property type="entry name" value="Periplasmic binding protein-like II"/>
    <property type="match status" value="2"/>
</dbReference>
<dbReference type="Pfam" id="PF13531">
    <property type="entry name" value="SBP_bac_11"/>
    <property type="match status" value="1"/>
</dbReference>
<evidence type="ECO:0000313" key="3">
    <source>
        <dbReference type="EMBL" id="MQQ10156.1"/>
    </source>
</evidence>
<accession>A0A843YG99</accession>
<dbReference type="RefSeq" id="WP_153217131.1">
    <property type="nucleotide sequence ID" value="NZ_WIBF01000012.1"/>
</dbReference>
<dbReference type="SUPFAM" id="SSF53850">
    <property type="entry name" value="Periplasmic binding protein-like II"/>
    <property type="match status" value="1"/>
</dbReference>
<feature type="chain" id="PRO_5032332283" evidence="2">
    <location>
        <begin position="22"/>
        <end position="370"/>
    </location>
</feature>
<keyword evidence="1 2" id="KW-0732">Signal</keyword>
<protein>
    <submittedName>
        <fullName evidence="3">ABC transporter substrate-binding protein</fullName>
    </submittedName>
</protein>
<evidence type="ECO:0000256" key="2">
    <source>
        <dbReference type="SAM" id="SignalP"/>
    </source>
</evidence>
<evidence type="ECO:0000256" key="1">
    <source>
        <dbReference type="ARBA" id="ARBA00022729"/>
    </source>
</evidence>
<name>A0A843YG99_9RHOB</name>
<dbReference type="AlphaFoldDB" id="A0A843YG99"/>
<sequence>MKPSLISSLALGSLLATPVLAEEFDLDALLEAAKSEPALTVYDSTGKIKKQAAAFAETFGLEAVGTKSKAAATIKIVTGEAQAQNVQSDVVIVSDVPAATAQLLKPGYVTSYLPSDMADKIDAAYHQPLVVSNSPVVWSYNTALNDSCPVSNIWALTEESWTGRIAMPDPLAKSLYTDWFNQLAMHHDGEIAAAYEAHFGTPLETKFNSATEAFVVALAENQPLLTNSDSDVAAAVGAPDSAENFMGIMSTAKFRENKNGMKLGICDSMQPMVGFLSPKFMMITEGTDSPNAAKLFVHYMLTAEGWGPQAIDGKISTNVDLPIPAEEPSGVAAHLDQLLSYNASTSSDDWSARQDWQDIWALARAGQLSQ</sequence>
<comment type="caution">
    <text evidence="3">The sequence shown here is derived from an EMBL/GenBank/DDBJ whole genome shotgun (WGS) entry which is preliminary data.</text>
</comment>
<gene>
    <name evidence="3" type="ORF">GFB49_16935</name>
</gene>
<dbReference type="PANTHER" id="PTHR30006">
    <property type="entry name" value="THIAMINE-BINDING PERIPLASMIC PROTEIN-RELATED"/>
    <property type="match status" value="1"/>
</dbReference>
<feature type="signal peptide" evidence="2">
    <location>
        <begin position="1"/>
        <end position="21"/>
    </location>
</feature>
<evidence type="ECO:0000313" key="4">
    <source>
        <dbReference type="Proteomes" id="UP000444174"/>
    </source>
</evidence>
<reference evidence="3 4" key="1">
    <citation type="submission" date="2019-10" db="EMBL/GenBank/DDBJ databases">
        <title>Epibacterium sp. nov., isolated from seawater.</title>
        <authorList>
            <person name="Zhang X."/>
            <person name="Li N."/>
        </authorList>
    </citation>
    <scope>NUCLEOTIDE SEQUENCE [LARGE SCALE GENOMIC DNA]</scope>
    <source>
        <strain evidence="3 4">SM1979</strain>
    </source>
</reference>
<dbReference type="EMBL" id="WIBF01000012">
    <property type="protein sequence ID" value="MQQ10156.1"/>
    <property type="molecule type" value="Genomic_DNA"/>
</dbReference>
<organism evidence="3 4">
    <name type="scientific">Tritonibacter litoralis</name>
    <dbReference type="NCBI Taxonomy" id="2662264"/>
    <lineage>
        <taxon>Bacteria</taxon>
        <taxon>Pseudomonadati</taxon>
        <taxon>Pseudomonadota</taxon>
        <taxon>Alphaproteobacteria</taxon>
        <taxon>Rhodobacterales</taxon>
        <taxon>Paracoccaceae</taxon>
        <taxon>Tritonibacter</taxon>
    </lineage>
</organism>
<dbReference type="Proteomes" id="UP000444174">
    <property type="component" value="Unassembled WGS sequence"/>
</dbReference>